<evidence type="ECO:0000256" key="5">
    <source>
        <dbReference type="ARBA" id="ARBA00023004"/>
    </source>
</evidence>
<keyword evidence="4 7" id="KW-1133">Transmembrane helix</keyword>
<comment type="subcellular location">
    <subcellularLocation>
        <location evidence="7">Cell membrane</location>
        <topology evidence="7">Multi-pass membrane protein</topology>
    </subcellularLocation>
    <subcellularLocation>
        <location evidence="1">Membrane</location>
        <topology evidence="1">Multi-pass membrane protein</topology>
    </subcellularLocation>
</comment>
<dbReference type="PANTHER" id="PTHR36964:SF1">
    <property type="entry name" value="PROTEIN-METHIONINE-SULFOXIDE REDUCTASE HEME-BINDING SUBUNIT MSRQ"/>
    <property type="match status" value="1"/>
</dbReference>
<feature type="transmembrane region" description="Helical" evidence="7">
    <location>
        <begin position="199"/>
        <end position="217"/>
    </location>
</feature>
<keyword evidence="7" id="KW-0479">Metal-binding</keyword>
<dbReference type="GO" id="GO:0030091">
    <property type="term" value="P:protein repair"/>
    <property type="evidence" value="ECO:0007669"/>
    <property type="project" value="UniProtKB-UniRule"/>
</dbReference>
<evidence type="ECO:0000256" key="1">
    <source>
        <dbReference type="ARBA" id="ARBA00004141"/>
    </source>
</evidence>
<gene>
    <name evidence="7" type="primary">msrQ</name>
    <name evidence="9" type="ORF">HDF09_000851</name>
</gene>
<sequence length="236" mass="26630">MSKRAIILLKVLVHLLCLAPLAWLLHFYTSGALALNADPVNYITHFTGDWTLYTLFASLAITPIRRLATSLGFLIRFRRLIGLYAFFYATLHLATYIFLFSGYDITTALTGLHAGHPSALVTQWKLIWPGMVEDVLKRRFIQVGLFAWLLLLALACTSPAFIMRAMGGKNWQRLHRLVYLAAIAGVVHYWWLVKKGNNAPWKVTAILTLLLLARVAYTAMKRLKKPIPIPARPSSV</sequence>
<keyword evidence="3 7" id="KW-0812">Transmembrane</keyword>
<keyword evidence="6 7" id="KW-0472">Membrane</keyword>
<dbReference type="InterPro" id="IPR022837">
    <property type="entry name" value="MsrQ-like"/>
</dbReference>
<comment type="similarity">
    <text evidence="7">Belongs to the MsrQ family.</text>
</comment>
<keyword evidence="7" id="KW-0285">Flavoprotein</keyword>
<comment type="caution">
    <text evidence="7">Lacks conserved residue(s) required for the propagation of feature annotation.</text>
</comment>
<feature type="transmembrane region" description="Helical" evidence="7">
    <location>
        <begin position="140"/>
        <end position="162"/>
    </location>
</feature>
<evidence type="ECO:0000256" key="3">
    <source>
        <dbReference type="ARBA" id="ARBA00022692"/>
    </source>
</evidence>
<protein>
    <recommendedName>
        <fullName evidence="7">Protein-methionine-sulfoxide reductase heme-binding subunit MsrQ</fullName>
    </recommendedName>
    <alternativeName>
        <fullName evidence="7">Flavocytochrome MsrQ</fullName>
    </alternativeName>
</protein>
<feature type="domain" description="Ferric oxidoreductase" evidence="8">
    <location>
        <begin position="48"/>
        <end position="186"/>
    </location>
</feature>
<evidence type="ECO:0000256" key="2">
    <source>
        <dbReference type="ARBA" id="ARBA00022448"/>
    </source>
</evidence>
<evidence type="ECO:0000259" key="8">
    <source>
        <dbReference type="Pfam" id="PF01794"/>
    </source>
</evidence>
<comment type="cofactor">
    <cofactor evidence="7">
        <name>FMN</name>
        <dbReference type="ChEBI" id="CHEBI:58210"/>
    </cofactor>
    <text evidence="7">Binds 1 FMN per subunit.</text>
</comment>
<keyword evidence="7" id="KW-1003">Cell membrane</keyword>
<keyword evidence="7" id="KW-0249">Electron transport</keyword>
<dbReference type="Proteomes" id="UP000568106">
    <property type="component" value="Unassembled WGS sequence"/>
</dbReference>
<name>A0A7W8IFH1_9BACT</name>
<dbReference type="GO" id="GO:0016679">
    <property type="term" value="F:oxidoreductase activity, acting on diphenols and related substances as donors"/>
    <property type="evidence" value="ECO:0007669"/>
    <property type="project" value="TreeGrafter"/>
</dbReference>
<comment type="cofactor">
    <cofactor evidence="7">
        <name>heme b</name>
        <dbReference type="ChEBI" id="CHEBI:60344"/>
    </cofactor>
    <text evidence="7">Binds 1 heme b (iron(II)-protoporphyrin IX) group per subunit.</text>
</comment>
<keyword evidence="7" id="KW-0349">Heme</keyword>
<evidence type="ECO:0000313" key="9">
    <source>
        <dbReference type="EMBL" id="MBB5316201.1"/>
    </source>
</evidence>
<keyword evidence="7" id="KW-0288">FMN</keyword>
<dbReference type="HAMAP" id="MF_01207">
    <property type="entry name" value="MsrQ"/>
    <property type="match status" value="1"/>
</dbReference>
<feature type="transmembrane region" description="Helical" evidence="7">
    <location>
        <begin position="174"/>
        <end position="193"/>
    </location>
</feature>
<dbReference type="GO" id="GO:0010181">
    <property type="term" value="F:FMN binding"/>
    <property type="evidence" value="ECO:0007669"/>
    <property type="project" value="UniProtKB-UniRule"/>
</dbReference>
<comment type="caution">
    <text evidence="9">The sequence shown here is derived from an EMBL/GenBank/DDBJ whole genome shotgun (WGS) entry which is preliminary data.</text>
</comment>
<evidence type="ECO:0000256" key="7">
    <source>
        <dbReference type="HAMAP-Rule" id="MF_01207"/>
    </source>
</evidence>
<accession>A0A7W8IFH1</accession>
<dbReference type="PANTHER" id="PTHR36964">
    <property type="entry name" value="PROTEIN-METHIONINE-SULFOXIDE REDUCTASE HEME-BINDING SUBUNIT MSRQ"/>
    <property type="match status" value="1"/>
</dbReference>
<keyword evidence="10" id="KW-1185">Reference proteome</keyword>
<dbReference type="Pfam" id="PF01794">
    <property type="entry name" value="Ferric_reduct"/>
    <property type="match status" value="1"/>
</dbReference>
<dbReference type="GO" id="GO:0009055">
    <property type="term" value="F:electron transfer activity"/>
    <property type="evidence" value="ECO:0007669"/>
    <property type="project" value="UniProtKB-UniRule"/>
</dbReference>
<proteinExistence type="inferred from homology"/>
<dbReference type="GO" id="GO:0020037">
    <property type="term" value="F:heme binding"/>
    <property type="evidence" value="ECO:0007669"/>
    <property type="project" value="UniProtKB-UniRule"/>
</dbReference>
<feature type="transmembrane region" description="Helical" evidence="7">
    <location>
        <begin position="80"/>
        <end position="99"/>
    </location>
</feature>
<dbReference type="EMBL" id="JACHDY010000001">
    <property type="protein sequence ID" value="MBB5316201.1"/>
    <property type="molecule type" value="Genomic_DNA"/>
</dbReference>
<reference evidence="9" key="1">
    <citation type="submission" date="2020-08" db="EMBL/GenBank/DDBJ databases">
        <title>Genomic Encyclopedia of Type Strains, Phase IV (KMG-V): Genome sequencing to study the core and pangenomes of soil and plant-associated prokaryotes.</title>
        <authorList>
            <person name="Whitman W."/>
        </authorList>
    </citation>
    <scope>NUCLEOTIDE SEQUENCE [LARGE SCALE GENOMIC DNA]</scope>
    <source>
        <strain evidence="9">M8UP27</strain>
    </source>
</reference>
<evidence type="ECO:0000256" key="6">
    <source>
        <dbReference type="ARBA" id="ARBA00023136"/>
    </source>
</evidence>
<keyword evidence="2 7" id="KW-0813">Transport</keyword>
<comment type="function">
    <text evidence="7">Part of the MsrPQ system that repairs oxidized cell envelope proteins containing methionine sulfoxide residues (Met-O), using respiratory chain electrons. Thus protects these proteins from oxidative-stress damage caused by reactive species of oxygen and chlorine. MsrPQ is essential for the maintenance of envelope integrity under bleach stress, rescuing a wide series of structurally unrelated cell envelope proteins from methionine oxidation. MsrQ provides electrons for reduction to the reductase catalytic subunit MsrP, using the quinone pool of the respiratory chain.</text>
</comment>
<feature type="transmembrane region" description="Helical" evidence="7">
    <location>
        <begin position="50"/>
        <end position="68"/>
    </location>
</feature>
<evidence type="ECO:0000313" key="10">
    <source>
        <dbReference type="Proteomes" id="UP000568106"/>
    </source>
</evidence>
<evidence type="ECO:0000256" key="4">
    <source>
        <dbReference type="ARBA" id="ARBA00022989"/>
    </source>
</evidence>
<comment type="subunit">
    <text evidence="7">Heterodimer of a catalytic subunit (MsrP) and a heme-binding subunit (MsrQ).</text>
</comment>
<keyword evidence="5 7" id="KW-0408">Iron</keyword>
<dbReference type="GO" id="GO:0046872">
    <property type="term" value="F:metal ion binding"/>
    <property type="evidence" value="ECO:0007669"/>
    <property type="project" value="UniProtKB-KW"/>
</dbReference>
<organism evidence="9 10">
    <name type="scientific">Tunturiibacter empetritectus</name>
    <dbReference type="NCBI Taxonomy" id="3069691"/>
    <lineage>
        <taxon>Bacteria</taxon>
        <taxon>Pseudomonadati</taxon>
        <taxon>Acidobacteriota</taxon>
        <taxon>Terriglobia</taxon>
        <taxon>Terriglobales</taxon>
        <taxon>Acidobacteriaceae</taxon>
        <taxon>Tunturiibacter</taxon>
    </lineage>
</organism>
<dbReference type="InterPro" id="IPR013130">
    <property type="entry name" value="Fe3_Rdtase_TM_dom"/>
</dbReference>
<dbReference type="AlphaFoldDB" id="A0A7W8IFH1"/>
<dbReference type="GO" id="GO:0005886">
    <property type="term" value="C:plasma membrane"/>
    <property type="evidence" value="ECO:0007669"/>
    <property type="project" value="UniProtKB-SubCell"/>
</dbReference>